<accession>A0A255GL80</accession>
<dbReference type="OrthoDB" id="3732760at2"/>
<reference evidence="3 4" key="1">
    <citation type="submission" date="2017-07" db="EMBL/GenBank/DDBJ databases">
        <title>Draft whole genome sequences of clinical Proprionibacteriaceae strains.</title>
        <authorList>
            <person name="Bernier A.-M."/>
            <person name="Bernard K."/>
            <person name="Domingo M.-C."/>
        </authorList>
    </citation>
    <scope>NUCLEOTIDE SEQUENCE [LARGE SCALE GENOMIC DNA]</scope>
    <source>
        <strain evidence="3 4">NML 130396</strain>
    </source>
</reference>
<dbReference type="InterPro" id="IPR012495">
    <property type="entry name" value="TadE-like_dom"/>
</dbReference>
<evidence type="ECO:0000256" key="1">
    <source>
        <dbReference type="SAM" id="Phobius"/>
    </source>
</evidence>
<comment type="caution">
    <text evidence="3">The sequence shown here is derived from an EMBL/GenBank/DDBJ whole genome shotgun (WGS) entry which is preliminary data.</text>
</comment>
<dbReference type="Proteomes" id="UP000216311">
    <property type="component" value="Unassembled WGS sequence"/>
</dbReference>
<gene>
    <name evidence="3" type="ORF">CGZ93_17710</name>
</gene>
<feature type="domain" description="TadE-like" evidence="2">
    <location>
        <begin position="8"/>
        <end position="50"/>
    </location>
</feature>
<keyword evidence="1" id="KW-1133">Transmembrane helix</keyword>
<organism evidence="3 4">
    <name type="scientific">Enemella dayhoffiae</name>
    <dbReference type="NCBI Taxonomy" id="2016507"/>
    <lineage>
        <taxon>Bacteria</taxon>
        <taxon>Bacillati</taxon>
        <taxon>Actinomycetota</taxon>
        <taxon>Actinomycetes</taxon>
        <taxon>Propionibacteriales</taxon>
        <taxon>Propionibacteriaceae</taxon>
        <taxon>Enemella</taxon>
    </lineage>
</organism>
<name>A0A255GL80_9ACTN</name>
<sequence length="140" mass="14645">MNRRQERGAAALELAVLTPVIVLVVAVLVGGARVWFARAAVNDVAHSAARAATLARDVDTARREANTSARSGLSTAGLRCSEQSVQLDLAGFGTPPGTPANVTAHVSCRVWLADLIGWGLPGSVEVSGRAVSALDTYRRR</sequence>
<keyword evidence="1" id="KW-0472">Membrane</keyword>
<dbReference type="AlphaFoldDB" id="A0A255GL80"/>
<keyword evidence="1" id="KW-0812">Transmembrane</keyword>
<evidence type="ECO:0000313" key="3">
    <source>
        <dbReference type="EMBL" id="OYO16597.1"/>
    </source>
</evidence>
<feature type="transmembrane region" description="Helical" evidence="1">
    <location>
        <begin position="12"/>
        <end position="36"/>
    </location>
</feature>
<dbReference type="EMBL" id="NMVQ01000047">
    <property type="protein sequence ID" value="OYO16597.1"/>
    <property type="molecule type" value="Genomic_DNA"/>
</dbReference>
<evidence type="ECO:0000313" key="4">
    <source>
        <dbReference type="Proteomes" id="UP000216311"/>
    </source>
</evidence>
<proteinExistence type="predicted"/>
<protein>
    <submittedName>
        <fullName evidence="3">Pilus assembly protein TadE</fullName>
    </submittedName>
</protein>
<keyword evidence="4" id="KW-1185">Reference proteome</keyword>
<dbReference type="Pfam" id="PF07811">
    <property type="entry name" value="TadE"/>
    <property type="match status" value="1"/>
</dbReference>
<evidence type="ECO:0000259" key="2">
    <source>
        <dbReference type="Pfam" id="PF07811"/>
    </source>
</evidence>
<dbReference type="RefSeq" id="WP_094365484.1">
    <property type="nucleotide sequence ID" value="NZ_NMVQ01000047.1"/>
</dbReference>